<proteinExistence type="predicted"/>
<reference evidence="1 2" key="1">
    <citation type="submission" date="2023-01" db="EMBL/GenBank/DDBJ databases">
        <title>Analysis of 21 Apiospora genomes using comparative genomics revels a genus with tremendous synthesis potential of carbohydrate active enzymes and secondary metabolites.</title>
        <authorList>
            <person name="Sorensen T."/>
        </authorList>
    </citation>
    <scope>NUCLEOTIDE SEQUENCE [LARGE SCALE GENOMIC DNA]</scope>
    <source>
        <strain evidence="1 2">CBS 83171</strain>
    </source>
</reference>
<accession>A0ABR1W8R5</accession>
<sequence length="231" mass="25725">MTDIDTTRHKMHITSGGGTALIKMQDQKEEESREGKEPGTSWLRWFAPDPLWVPWANGRSAPIPESGQHRREIPRFSHVAIMRCVRTGRHSLPVAHWQKAALDGRQAYPNFWLLGLRARGCPGVGAGVFQRETRPLPGTTAASDWPASRPSLIPSSHPRILSKEKPKDASRQVAFASPFPPPDVSVVVRRAKTAGMALFTSRRCDYFGSLAIKWEDPFLAWDRRIGAGAKT</sequence>
<name>A0ABR1W8R5_9PEZI</name>
<organism evidence="1 2">
    <name type="scientific">Apiospora saccharicola</name>
    <dbReference type="NCBI Taxonomy" id="335842"/>
    <lineage>
        <taxon>Eukaryota</taxon>
        <taxon>Fungi</taxon>
        <taxon>Dikarya</taxon>
        <taxon>Ascomycota</taxon>
        <taxon>Pezizomycotina</taxon>
        <taxon>Sordariomycetes</taxon>
        <taxon>Xylariomycetidae</taxon>
        <taxon>Amphisphaeriales</taxon>
        <taxon>Apiosporaceae</taxon>
        <taxon>Apiospora</taxon>
    </lineage>
</organism>
<keyword evidence="2" id="KW-1185">Reference proteome</keyword>
<protein>
    <submittedName>
        <fullName evidence="1">Uncharacterized protein</fullName>
    </submittedName>
</protein>
<gene>
    <name evidence="1" type="ORF">PG996_004744</name>
</gene>
<dbReference type="Proteomes" id="UP001446871">
    <property type="component" value="Unassembled WGS sequence"/>
</dbReference>
<evidence type="ECO:0000313" key="2">
    <source>
        <dbReference type="Proteomes" id="UP001446871"/>
    </source>
</evidence>
<evidence type="ECO:0000313" key="1">
    <source>
        <dbReference type="EMBL" id="KAK8078574.1"/>
    </source>
</evidence>
<dbReference type="EMBL" id="JAQQWM010000002">
    <property type="protein sequence ID" value="KAK8078574.1"/>
    <property type="molecule type" value="Genomic_DNA"/>
</dbReference>
<comment type="caution">
    <text evidence="1">The sequence shown here is derived from an EMBL/GenBank/DDBJ whole genome shotgun (WGS) entry which is preliminary data.</text>
</comment>